<feature type="transmembrane region" description="Helical" evidence="7">
    <location>
        <begin position="141"/>
        <end position="165"/>
    </location>
</feature>
<dbReference type="EMBL" id="FODS01000004">
    <property type="protein sequence ID" value="SEO33121.1"/>
    <property type="molecule type" value="Genomic_DNA"/>
</dbReference>
<feature type="domain" description="TRAP C4-dicarboxylate transport system permease DctM subunit" evidence="8">
    <location>
        <begin position="12"/>
        <end position="424"/>
    </location>
</feature>
<dbReference type="GO" id="GO:0022857">
    <property type="term" value="F:transmembrane transporter activity"/>
    <property type="evidence" value="ECO:0007669"/>
    <property type="project" value="UniProtKB-UniRule"/>
</dbReference>
<keyword evidence="3 7" id="KW-0997">Cell inner membrane</keyword>
<feature type="transmembrane region" description="Helical" evidence="7">
    <location>
        <begin position="404"/>
        <end position="422"/>
    </location>
</feature>
<comment type="subcellular location">
    <subcellularLocation>
        <location evidence="1 7">Cell inner membrane</location>
        <topology evidence="1 7">Multi-pass membrane protein</topology>
    </subcellularLocation>
</comment>
<evidence type="ECO:0000259" key="8">
    <source>
        <dbReference type="Pfam" id="PF06808"/>
    </source>
</evidence>
<evidence type="ECO:0000256" key="5">
    <source>
        <dbReference type="ARBA" id="ARBA00022989"/>
    </source>
</evidence>
<feature type="transmembrane region" description="Helical" evidence="7">
    <location>
        <begin position="6"/>
        <end position="39"/>
    </location>
</feature>
<proteinExistence type="inferred from homology"/>
<reference evidence="9 10" key="1">
    <citation type="submission" date="2016-10" db="EMBL/GenBank/DDBJ databases">
        <authorList>
            <person name="de Groot N.N."/>
        </authorList>
    </citation>
    <scope>NUCLEOTIDE SEQUENCE [LARGE SCALE GENOMIC DNA]</scope>
    <source>
        <strain evidence="9 10">DSM 27842</strain>
    </source>
</reference>
<evidence type="ECO:0000256" key="2">
    <source>
        <dbReference type="ARBA" id="ARBA00022475"/>
    </source>
</evidence>
<evidence type="ECO:0000256" key="7">
    <source>
        <dbReference type="RuleBase" id="RU369079"/>
    </source>
</evidence>
<evidence type="ECO:0000313" key="9">
    <source>
        <dbReference type="EMBL" id="SEO33121.1"/>
    </source>
</evidence>
<comment type="function">
    <text evidence="7">Part of the tripartite ATP-independent periplasmic (TRAP) transport system.</text>
</comment>
<organism evidence="9 10">
    <name type="scientific">Salinihabitans flavidus</name>
    <dbReference type="NCBI Taxonomy" id="569882"/>
    <lineage>
        <taxon>Bacteria</taxon>
        <taxon>Pseudomonadati</taxon>
        <taxon>Pseudomonadota</taxon>
        <taxon>Alphaproteobacteria</taxon>
        <taxon>Rhodobacterales</taxon>
        <taxon>Roseobacteraceae</taxon>
        <taxon>Salinihabitans</taxon>
    </lineage>
</organism>
<dbReference type="InterPro" id="IPR010656">
    <property type="entry name" value="DctM"/>
</dbReference>
<dbReference type="Proteomes" id="UP000198893">
    <property type="component" value="Unassembled WGS sequence"/>
</dbReference>
<evidence type="ECO:0000313" key="10">
    <source>
        <dbReference type="Proteomes" id="UP000198893"/>
    </source>
</evidence>
<feature type="transmembrane region" description="Helical" evidence="7">
    <location>
        <begin position="249"/>
        <end position="273"/>
    </location>
</feature>
<feature type="transmembrane region" description="Helical" evidence="7">
    <location>
        <begin position="60"/>
        <end position="80"/>
    </location>
</feature>
<feature type="transmembrane region" description="Helical" evidence="7">
    <location>
        <begin position="218"/>
        <end position="243"/>
    </location>
</feature>
<dbReference type="Pfam" id="PF06808">
    <property type="entry name" value="DctM"/>
    <property type="match status" value="1"/>
</dbReference>
<feature type="transmembrane region" description="Helical" evidence="7">
    <location>
        <begin position="320"/>
        <end position="337"/>
    </location>
</feature>
<dbReference type="GO" id="GO:0005886">
    <property type="term" value="C:plasma membrane"/>
    <property type="evidence" value="ECO:0007669"/>
    <property type="project" value="UniProtKB-SubCell"/>
</dbReference>
<sequence length="439" mass="45589">MDGITLAVAGIGLLCVLLAFRVPVAAALGLVAIGGIYLLVGERATWGVLRSIPHGFAASWSLSAIPMFLLMGYVAFSAGLTEGLFRVARAWLSFLPGGLAISSVGGAALFSSVSGSSVACAAAMGKIAVPPMIDRGYDKSLAVGTIAAAGTMGSLIPPSTVLLLYAVFAEVPVSELFIAAVIPGVITALFYIVMILLRVLKNPALAPREDNIGWDERFAALAEVWPLLVLVVVVFGGIFGGFFSATEAGAIGALAAIGIGVVRRSLSLSALYGAVMETVRATSSIFLIAVAAALLTRFFAFAGLPAYVEEMIGGSGLGQVEIIIAVALLYVVLGMFLDPIGVMLLTLPVLLPVFEISGISLIYAGVVTTKLLEIGLITPPVGLNVFVIKNVIGDLMSADQVFRGVLWFLVADLFTMIILVAFPETVLWLPELISGGGER</sequence>
<dbReference type="NCBIfam" id="TIGR00786">
    <property type="entry name" value="dctM"/>
    <property type="match status" value="1"/>
</dbReference>
<gene>
    <name evidence="9" type="ORF">SAMN04490248_1044</name>
</gene>
<feature type="transmembrane region" description="Helical" evidence="7">
    <location>
        <begin position="100"/>
        <end position="129"/>
    </location>
</feature>
<feature type="transmembrane region" description="Helical" evidence="7">
    <location>
        <begin position="177"/>
        <end position="197"/>
    </location>
</feature>
<comment type="subunit">
    <text evidence="7">The complex comprises the extracytoplasmic solute receptor protein and the two transmembrane proteins.</text>
</comment>
<comment type="similarity">
    <text evidence="7">Belongs to the TRAP transporter large permease family.</text>
</comment>
<dbReference type="OrthoDB" id="9790209at2"/>
<feature type="transmembrane region" description="Helical" evidence="7">
    <location>
        <begin position="285"/>
        <end position="308"/>
    </location>
</feature>
<keyword evidence="7" id="KW-0813">Transport</keyword>
<keyword evidence="5 7" id="KW-1133">Transmembrane helix</keyword>
<accession>A0A1H8NU46</accession>
<evidence type="ECO:0000256" key="6">
    <source>
        <dbReference type="ARBA" id="ARBA00023136"/>
    </source>
</evidence>
<dbReference type="STRING" id="569882.SAMN04490248_1044"/>
<protein>
    <recommendedName>
        <fullName evidence="7">TRAP transporter large permease protein</fullName>
    </recommendedName>
</protein>
<dbReference type="AlphaFoldDB" id="A0A1H8NU46"/>
<dbReference type="PANTHER" id="PTHR33362:SF5">
    <property type="entry name" value="C4-DICARBOXYLATE TRAP TRANSPORTER LARGE PERMEASE PROTEIN DCTM"/>
    <property type="match status" value="1"/>
</dbReference>
<keyword evidence="2" id="KW-1003">Cell membrane</keyword>
<feature type="transmembrane region" description="Helical" evidence="7">
    <location>
        <begin position="344"/>
        <end position="365"/>
    </location>
</feature>
<dbReference type="RefSeq" id="WP_093115954.1">
    <property type="nucleotide sequence ID" value="NZ_FODS01000004.1"/>
</dbReference>
<evidence type="ECO:0000256" key="1">
    <source>
        <dbReference type="ARBA" id="ARBA00004429"/>
    </source>
</evidence>
<dbReference type="PIRSF" id="PIRSF006066">
    <property type="entry name" value="HI0050"/>
    <property type="match status" value="1"/>
</dbReference>
<dbReference type="InterPro" id="IPR004681">
    <property type="entry name" value="TRAP_DctM"/>
</dbReference>
<keyword evidence="6 7" id="KW-0472">Membrane</keyword>
<keyword evidence="4 7" id="KW-0812">Transmembrane</keyword>
<evidence type="ECO:0000256" key="3">
    <source>
        <dbReference type="ARBA" id="ARBA00022519"/>
    </source>
</evidence>
<name>A0A1H8NU46_9RHOB</name>
<feature type="transmembrane region" description="Helical" evidence="7">
    <location>
        <begin position="371"/>
        <end position="392"/>
    </location>
</feature>
<keyword evidence="10" id="KW-1185">Reference proteome</keyword>
<dbReference type="PANTHER" id="PTHR33362">
    <property type="entry name" value="SIALIC ACID TRAP TRANSPORTER PERMEASE PROTEIN SIAT-RELATED"/>
    <property type="match status" value="1"/>
</dbReference>
<evidence type="ECO:0000256" key="4">
    <source>
        <dbReference type="ARBA" id="ARBA00022692"/>
    </source>
</evidence>